<proteinExistence type="predicted"/>
<dbReference type="GO" id="GO:0034497">
    <property type="term" value="P:protein localization to phagophore assembly site"/>
    <property type="evidence" value="ECO:0007669"/>
    <property type="project" value="TreeGrafter"/>
</dbReference>
<dbReference type="GO" id="GO:0000423">
    <property type="term" value="P:mitophagy"/>
    <property type="evidence" value="ECO:0007669"/>
    <property type="project" value="TreeGrafter"/>
</dbReference>
<feature type="compositionally biased region" description="Polar residues" evidence="2">
    <location>
        <begin position="456"/>
        <end position="468"/>
    </location>
</feature>
<feature type="region of interest" description="Disordered" evidence="2">
    <location>
        <begin position="494"/>
        <end position="528"/>
    </location>
</feature>
<dbReference type="GO" id="GO:1990316">
    <property type="term" value="C:Atg1/ULK1 kinase complex"/>
    <property type="evidence" value="ECO:0007669"/>
    <property type="project" value="InterPro"/>
</dbReference>
<dbReference type="PANTHER" id="PTHR13430:SF4">
    <property type="entry name" value="AUTOPHAGY-RELATED PROTEIN 13"/>
    <property type="match status" value="1"/>
</dbReference>
<dbReference type="GO" id="GO:0000407">
    <property type="term" value="C:phagophore assembly site"/>
    <property type="evidence" value="ECO:0007669"/>
    <property type="project" value="TreeGrafter"/>
</dbReference>
<dbReference type="InterPro" id="IPR040182">
    <property type="entry name" value="ATG13"/>
</dbReference>
<sequence length="785" mass="85911">MKQIVAVRNCVHKVAQIVIQSRVQEAQTKGRNADFRLDLPELPGLRDKIDEFTKNRHSRINIEINVTPKNDNPILLERWSIEYERDSTHHSPRAKLGRKNHMQDCEILVRSVFSYLRILPASYLCRKPEQGLADQKKSYSIGYCISTTSELTPFDKSPASMDFFPIQSPDGERLQVCVYYRQNCSFLFAKRKRNHMNPGDLKIKSEHFVPEAPSAKPPPPPGLPPNYKNLPPNYKKSEIHVDIEEEEGGKGRVEVVREVRAITDRDSVSSTSTISQQGGVIIPKPNTPTKPSPNSPLPDSQPEPQAQVQAQAQAEIQTLSELKAETPYVRRPKSLPQPQKVVGFEVSSTSPALMRVFPQKTEKTISLPGYRDQQTRVSRAPSAPQTISPFIHGRFRNLSFDSSLPTPLFPLSCHTTPPRSPSEVPTAPANARSHANASANNSDTTGITANGKKRNPSMSPPSSQRDIQGTTTYGGYSSTSNISHTYSYTPTLINQQGQEGERSGSSRPDFKSNRKACSVPTSDSGLLHHRFQGPLSGPRYTPGSSQVNAKPNPGGGATYGGAVGVNKKHLSGFAQTNNFPFAGSSNESSPNFRPSYLGPLNHATNISPTTETKRQGFGFGLGNRSRSASIVFPDDDGVPIELRISPFKQSDAVRSSTNSNHNSNALMGTNRRSNSTTSYDISLSNRPPPSIGVANNPYTTSHTSILVGTPPSIKNMHLTQHPPLQATEYTPSAGLFGDQTDDPEAVLGAFIESLESAPKLKLDKDTTGLAGLMQKLNRIEKLIAS</sequence>
<dbReference type="Pfam" id="PF10033">
    <property type="entry name" value="ATG13"/>
    <property type="match status" value="1"/>
</dbReference>
<name>A0A7S0DNK6_9EUKA</name>
<evidence type="ECO:0000256" key="1">
    <source>
        <dbReference type="ARBA" id="ARBA00023006"/>
    </source>
</evidence>
<evidence type="ECO:0000313" key="4">
    <source>
        <dbReference type="EMBL" id="CAD8460588.1"/>
    </source>
</evidence>
<evidence type="ECO:0000259" key="3">
    <source>
        <dbReference type="Pfam" id="PF10033"/>
    </source>
</evidence>
<keyword evidence="1" id="KW-0072">Autophagy</keyword>
<feature type="domain" description="Autophagy-related protein 13 N-terminal" evidence="3">
    <location>
        <begin position="66"/>
        <end position="186"/>
    </location>
</feature>
<organism evidence="4">
    <name type="scientific">Amorphochlora amoebiformis</name>
    <dbReference type="NCBI Taxonomy" id="1561963"/>
    <lineage>
        <taxon>Eukaryota</taxon>
        <taxon>Sar</taxon>
        <taxon>Rhizaria</taxon>
        <taxon>Cercozoa</taxon>
        <taxon>Chlorarachniophyceae</taxon>
        <taxon>Amorphochlora</taxon>
    </lineage>
</organism>
<dbReference type="EMBL" id="HBEM01028598">
    <property type="protein sequence ID" value="CAD8460588.1"/>
    <property type="molecule type" value="Transcribed_RNA"/>
</dbReference>
<feature type="compositionally biased region" description="Low complexity" evidence="2">
    <location>
        <begin position="427"/>
        <end position="442"/>
    </location>
</feature>
<feature type="compositionally biased region" description="Low complexity" evidence="2">
    <location>
        <begin position="469"/>
        <end position="480"/>
    </location>
</feature>
<gene>
    <name evidence="4" type="ORF">LAMO00422_LOCUS19546</name>
</gene>
<dbReference type="AlphaFoldDB" id="A0A7S0DNK6"/>
<feature type="compositionally biased region" description="Pro residues" evidence="2">
    <location>
        <begin position="215"/>
        <end position="224"/>
    </location>
</feature>
<reference evidence="4" key="1">
    <citation type="submission" date="2021-01" db="EMBL/GenBank/DDBJ databases">
        <authorList>
            <person name="Corre E."/>
            <person name="Pelletier E."/>
            <person name="Niang G."/>
            <person name="Scheremetjew M."/>
            <person name="Finn R."/>
            <person name="Kale V."/>
            <person name="Holt S."/>
            <person name="Cochrane G."/>
            <person name="Meng A."/>
            <person name="Brown T."/>
            <person name="Cohen L."/>
        </authorList>
    </citation>
    <scope>NUCLEOTIDE SEQUENCE</scope>
    <source>
        <strain evidence="4">CCMP2058</strain>
    </source>
</reference>
<dbReference type="PANTHER" id="PTHR13430">
    <property type="match status" value="1"/>
</dbReference>
<evidence type="ECO:0000256" key="2">
    <source>
        <dbReference type="SAM" id="MobiDB-lite"/>
    </source>
</evidence>
<dbReference type="InterPro" id="IPR036570">
    <property type="entry name" value="HORMA_dom_sf"/>
</dbReference>
<feature type="compositionally biased region" description="Polar residues" evidence="2">
    <location>
        <begin position="268"/>
        <end position="278"/>
    </location>
</feature>
<feature type="region of interest" description="Disordered" evidence="2">
    <location>
        <begin position="210"/>
        <end position="230"/>
    </location>
</feature>
<feature type="region of interest" description="Disordered" evidence="2">
    <location>
        <begin position="601"/>
        <end position="620"/>
    </location>
</feature>
<feature type="compositionally biased region" description="Pro residues" evidence="2">
    <location>
        <begin position="285"/>
        <end position="301"/>
    </location>
</feature>
<feature type="compositionally biased region" description="Basic and acidic residues" evidence="2">
    <location>
        <begin position="499"/>
        <end position="512"/>
    </location>
</feature>
<feature type="compositionally biased region" description="Polar residues" evidence="2">
    <location>
        <begin position="652"/>
        <end position="685"/>
    </location>
</feature>
<feature type="region of interest" description="Disordered" evidence="2">
    <location>
        <begin position="265"/>
        <end position="306"/>
    </location>
</feature>
<dbReference type="GO" id="GO:0034727">
    <property type="term" value="P:piecemeal microautophagy of the nucleus"/>
    <property type="evidence" value="ECO:0007669"/>
    <property type="project" value="TreeGrafter"/>
</dbReference>
<feature type="region of interest" description="Disordered" evidence="2">
    <location>
        <begin position="411"/>
        <end position="480"/>
    </location>
</feature>
<dbReference type="InterPro" id="IPR018731">
    <property type="entry name" value="Atg13_N"/>
</dbReference>
<dbReference type="GO" id="GO:0005829">
    <property type="term" value="C:cytosol"/>
    <property type="evidence" value="ECO:0007669"/>
    <property type="project" value="TreeGrafter"/>
</dbReference>
<accession>A0A7S0DNK6</accession>
<protein>
    <recommendedName>
        <fullName evidence="3">Autophagy-related protein 13 N-terminal domain-containing protein</fullName>
    </recommendedName>
</protein>
<dbReference type="Gene3D" id="3.30.900.10">
    <property type="entry name" value="HORMA domain"/>
    <property type="match status" value="1"/>
</dbReference>
<feature type="region of interest" description="Disordered" evidence="2">
    <location>
        <begin position="649"/>
        <end position="691"/>
    </location>
</feature>